<dbReference type="Gene3D" id="1.10.45.10">
    <property type="entry name" value="Vanillyl-alcohol Oxidase, Chain A, domain 4"/>
    <property type="match status" value="1"/>
</dbReference>
<dbReference type="SUPFAM" id="SSF55103">
    <property type="entry name" value="FAD-linked oxidases, C-terminal domain"/>
    <property type="match status" value="1"/>
</dbReference>
<dbReference type="PROSITE" id="PS51387">
    <property type="entry name" value="FAD_PCMH"/>
    <property type="match status" value="1"/>
</dbReference>
<gene>
    <name evidence="9" type="ORF">HYG85_15820</name>
</gene>
<evidence type="ECO:0000256" key="5">
    <source>
        <dbReference type="PIRSR" id="PIRSR625650-1"/>
    </source>
</evidence>
<dbReference type="InterPro" id="IPR016171">
    <property type="entry name" value="Vanillyl_alc_oxidase_C-sub2"/>
</dbReference>
<dbReference type="InterPro" id="IPR016166">
    <property type="entry name" value="FAD-bd_PCMH"/>
</dbReference>
<keyword evidence="4" id="KW-0560">Oxidoreductase</keyword>
<dbReference type="GO" id="GO:0008609">
    <property type="term" value="F:alkylglycerone-phosphate synthase activity"/>
    <property type="evidence" value="ECO:0007669"/>
    <property type="project" value="InterPro"/>
</dbReference>
<comment type="similarity">
    <text evidence="1">Belongs to the FAD-binding oxidoreductase/transferase type 4 family.</text>
</comment>
<reference evidence="9 10" key="1">
    <citation type="submission" date="2020-07" db="EMBL/GenBank/DDBJ databases">
        <title>Vallitalea guaymasensis genome.</title>
        <authorList>
            <person name="Postec A."/>
        </authorList>
    </citation>
    <scope>NUCLEOTIDE SEQUENCE [LARGE SCALE GENOMIC DNA]</scope>
    <source>
        <strain evidence="9 10">Ra1766G1</strain>
    </source>
</reference>
<protein>
    <submittedName>
        <fullName evidence="9">FAD-binding oxidoreductase</fullName>
    </submittedName>
</protein>
<organism evidence="9 10">
    <name type="scientific">Vallitalea guaymasensis</name>
    <dbReference type="NCBI Taxonomy" id="1185412"/>
    <lineage>
        <taxon>Bacteria</taxon>
        <taxon>Bacillati</taxon>
        <taxon>Bacillota</taxon>
        <taxon>Clostridia</taxon>
        <taxon>Lachnospirales</taxon>
        <taxon>Vallitaleaceae</taxon>
        <taxon>Vallitalea</taxon>
    </lineage>
</organism>
<dbReference type="Pfam" id="PF01565">
    <property type="entry name" value="FAD_binding_4"/>
    <property type="match status" value="1"/>
</dbReference>
<name>A0A8J8MCC4_9FIRM</name>
<evidence type="ECO:0000256" key="7">
    <source>
        <dbReference type="PIRSR" id="PIRSR625650-4"/>
    </source>
</evidence>
<evidence type="ECO:0000256" key="1">
    <source>
        <dbReference type="ARBA" id="ARBA00008000"/>
    </source>
</evidence>
<evidence type="ECO:0000256" key="6">
    <source>
        <dbReference type="PIRSR" id="PIRSR625650-2"/>
    </source>
</evidence>
<dbReference type="PANTHER" id="PTHR46568:SF1">
    <property type="entry name" value="ALKYLDIHYDROXYACETONEPHOSPHATE SYNTHASE, PEROXISOMAL"/>
    <property type="match status" value="1"/>
</dbReference>
<dbReference type="Gene3D" id="3.30.300.330">
    <property type="match status" value="1"/>
</dbReference>
<dbReference type="Proteomes" id="UP000677305">
    <property type="component" value="Chromosome"/>
</dbReference>
<feature type="binding site" evidence="6">
    <location>
        <position position="428"/>
    </location>
    <ligand>
        <name>substrate</name>
    </ligand>
</feature>
<dbReference type="InterPro" id="IPR016164">
    <property type="entry name" value="FAD-linked_Oxase-like_C"/>
</dbReference>
<dbReference type="RefSeq" id="WP_244971209.1">
    <property type="nucleotide sequence ID" value="NZ_CP058561.1"/>
</dbReference>
<dbReference type="Pfam" id="PF02913">
    <property type="entry name" value="FAD-oxidase_C"/>
    <property type="match status" value="1"/>
</dbReference>
<dbReference type="PANTHER" id="PTHR46568">
    <property type="entry name" value="ALKYLDIHYDROXYACETONEPHOSPHATE SYNTHASE, PEROXISOMAL"/>
    <property type="match status" value="1"/>
</dbReference>
<dbReference type="EMBL" id="CP058561">
    <property type="protein sequence ID" value="QUH30288.1"/>
    <property type="molecule type" value="Genomic_DNA"/>
</dbReference>
<accession>A0A8J8MCC4</accession>
<dbReference type="InterPro" id="IPR036318">
    <property type="entry name" value="FAD-bd_PCMH-like_sf"/>
</dbReference>
<dbReference type="SUPFAM" id="SSF56176">
    <property type="entry name" value="FAD-binding/transporter-associated domain-like"/>
    <property type="match status" value="1"/>
</dbReference>
<evidence type="ECO:0000259" key="8">
    <source>
        <dbReference type="PROSITE" id="PS51387"/>
    </source>
</evidence>
<evidence type="ECO:0000313" key="9">
    <source>
        <dbReference type="EMBL" id="QUH30288.1"/>
    </source>
</evidence>
<evidence type="ECO:0000313" key="10">
    <source>
        <dbReference type="Proteomes" id="UP000677305"/>
    </source>
</evidence>
<dbReference type="InterPro" id="IPR006094">
    <property type="entry name" value="Oxid_FAD_bind_N"/>
</dbReference>
<dbReference type="InterPro" id="IPR025650">
    <property type="entry name" value="Alkyl-DHAP_Synthase"/>
</dbReference>
<keyword evidence="2" id="KW-0285">Flavoprotein</keyword>
<dbReference type="GO" id="GO:0008610">
    <property type="term" value="P:lipid biosynthetic process"/>
    <property type="evidence" value="ECO:0007669"/>
    <property type="project" value="InterPro"/>
</dbReference>
<dbReference type="KEGG" id="vgu:HYG85_15820"/>
<dbReference type="InterPro" id="IPR016169">
    <property type="entry name" value="FAD-bd_PCMH_sub2"/>
</dbReference>
<evidence type="ECO:0000256" key="4">
    <source>
        <dbReference type="ARBA" id="ARBA00023002"/>
    </source>
</evidence>
<dbReference type="Gene3D" id="3.30.465.10">
    <property type="match status" value="1"/>
</dbReference>
<keyword evidence="3" id="KW-0274">FAD</keyword>
<dbReference type="GO" id="GO:0016491">
    <property type="term" value="F:oxidoreductase activity"/>
    <property type="evidence" value="ECO:0007669"/>
    <property type="project" value="UniProtKB-KW"/>
</dbReference>
<feature type="domain" description="FAD-binding PCMH-type" evidence="8">
    <location>
        <begin position="118"/>
        <end position="304"/>
    </location>
</feature>
<dbReference type="InterPro" id="IPR004113">
    <property type="entry name" value="FAD-bd_oxidored_4_C"/>
</dbReference>
<dbReference type="Gene3D" id="3.30.70.3450">
    <property type="match status" value="1"/>
</dbReference>
<sequence>MSNYKGFMPEWEHEAPPERSFRSILKWGNPTEYKCPNERLYKVIKDTFGLDDEYFKTKQGEGLDKVDMEVPVNLSEEQIQKFREIVGNDNVKLDTYTRLRVSYGNTMIDLMRLRNKIVENLPDIVLYPSNKSQIEDIVSYCSSEKIPIYCKAGGSTVTRGMEAMKGGVSLDLAVNFNKVVSFNEKNQTITVESGMQGPELERVLNNAKDTLGAKGSYTCGHFPQSFEYSGVGGWVVTRGAGQNSSYYGKIEDIVICQEYATPVGIIKTEEYPAMATGPSIDQIMIGSEGAFGVLTHVTLRVFKYMPENRIRFSYIFPSWENAQAAAREITQGEFGMPSVFRLSDPEETSLMLKLYNVEGTKLDSIMKRKGFKQMERCLFLGFTDGEIGFCKNMKKKLHKICKKYGAMYLTGYPTKQWEKGRFRDPYMRDALGDFGIVIDTMECSVTWDTMSEVHRGLREYCKARPETICLTHMSHVYPQGANLYFIFIARMEMDEYVEYQAGILDNYVKYGAAISHHHGIGKSFGPWLEHSIGENCYDIIKTLKKHFDPDNIMNPGGTLGLDVERRLLKYK</sequence>
<keyword evidence="10" id="KW-1185">Reference proteome</keyword>
<proteinExistence type="inferred from homology"/>
<evidence type="ECO:0000256" key="2">
    <source>
        <dbReference type="ARBA" id="ARBA00022630"/>
    </source>
</evidence>
<feature type="active site" description="Proton donor/acceptor" evidence="5">
    <location>
        <position position="484"/>
    </location>
</feature>
<dbReference type="AlphaFoldDB" id="A0A8J8MCC4"/>
<evidence type="ECO:0000256" key="3">
    <source>
        <dbReference type="ARBA" id="ARBA00022827"/>
    </source>
</evidence>
<dbReference type="GO" id="GO:0071949">
    <property type="term" value="F:FAD binding"/>
    <property type="evidence" value="ECO:0007669"/>
    <property type="project" value="InterPro"/>
</dbReference>
<feature type="site" description="Important for enzyme activity" evidence="7">
    <location>
        <position position="341"/>
    </location>
</feature>